<dbReference type="InterPro" id="IPR035906">
    <property type="entry name" value="MetI-like_sf"/>
</dbReference>
<feature type="transmembrane region" description="Helical" evidence="7">
    <location>
        <begin position="257"/>
        <end position="275"/>
    </location>
</feature>
<feature type="domain" description="ABC transmembrane type-1" evidence="8">
    <location>
        <begin position="84"/>
        <end position="275"/>
    </location>
</feature>
<feature type="transmembrane region" description="Helical" evidence="7">
    <location>
        <begin position="119"/>
        <end position="140"/>
    </location>
</feature>
<evidence type="ECO:0000256" key="6">
    <source>
        <dbReference type="ARBA" id="ARBA00023136"/>
    </source>
</evidence>
<evidence type="ECO:0000313" key="10">
    <source>
        <dbReference type="Proteomes" id="UP000663801"/>
    </source>
</evidence>
<dbReference type="SUPFAM" id="SSF161098">
    <property type="entry name" value="MetI-like"/>
    <property type="match status" value="1"/>
</dbReference>
<dbReference type="Proteomes" id="UP000663801">
    <property type="component" value="Unassembled WGS sequence"/>
</dbReference>
<dbReference type="InterPro" id="IPR050901">
    <property type="entry name" value="BP-dep_ABC_trans_perm"/>
</dbReference>
<dbReference type="GO" id="GO:0005886">
    <property type="term" value="C:plasma membrane"/>
    <property type="evidence" value="ECO:0007669"/>
    <property type="project" value="UniProtKB-SubCell"/>
</dbReference>
<comment type="subcellular location">
    <subcellularLocation>
        <location evidence="1 7">Cell membrane</location>
        <topology evidence="1 7">Multi-pass membrane protein</topology>
    </subcellularLocation>
</comment>
<organism evidence="9 10">
    <name type="scientific">Nakamurella flavida</name>
    <dbReference type="NCBI Taxonomy" id="363630"/>
    <lineage>
        <taxon>Bacteria</taxon>
        <taxon>Bacillati</taxon>
        <taxon>Actinomycetota</taxon>
        <taxon>Actinomycetes</taxon>
        <taxon>Nakamurellales</taxon>
        <taxon>Nakamurellaceae</taxon>
        <taxon>Nakamurella</taxon>
    </lineage>
</organism>
<dbReference type="EMBL" id="JAERWL010000014">
    <property type="protein sequence ID" value="MBM9477872.1"/>
    <property type="molecule type" value="Genomic_DNA"/>
</dbReference>
<evidence type="ECO:0000256" key="3">
    <source>
        <dbReference type="ARBA" id="ARBA00022475"/>
    </source>
</evidence>
<sequence>MTAAVGMRRPATAGTSARWARTALRTLLIVVVCLVVVFPIYWMAVAAVQPTASTLRYPPSLVPTSFDLSGFRDVFANLPILRWLSNSAVLAVVTTVITVVLSVLGGYVLSALYWPGKALFGLLLLVTQMMPEAVVIIPVFQLYNDLHLVQSLIALAFLHAAFVLPVGVWILRSAMDGVPAEVREAALIDGCGHVSVLRRIVLPLTVPAVIAVGIVAFFASWGEYLFAVTMISDSDKYPASVGLATLIGQLDTPVQQLLAGGLVYALPPVVLFVLVQRHIVAGLTAGAVKG</sequence>
<keyword evidence="3" id="KW-1003">Cell membrane</keyword>
<keyword evidence="10" id="KW-1185">Reference proteome</keyword>
<dbReference type="RefSeq" id="WP_205257997.1">
    <property type="nucleotide sequence ID" value="NZ_BAAAPV010000002.1"/>
</dbReference>
<evidence type="ECO:0000256" key="7">
    <source>
        <dbReference type="RuleBase" id="RU363032"/>
    </source>
</evidence>
<evidence type="ECO:0000256" key="2">
    <source>
        <dbReference type="ARBA" id="ARBA00022448"/>
    </source>
</evidence>
<evidence type="ECO:0000256" key="1">
    <source>
        <dbReference type="ARBA" id="ARBA00004651"/>
    </source>
</evidence>
<keyword evidence="4 7" id="KW-0812">Transmembrane</keyword>
<evidence type="ECO:0000256" key="5">
    <source>
        <dbReference type="ARBA" id="ARBA00022989"/>
    </source>
</evidence>
<name>A0A939C773_9ACTN</name>
<gene>
    <name evidence="9" type="ORF">JL107_15600</name>
</gene>
<comment type="caution">
    <text evidence="9">The sequence shown here is derived from an EMBL/GenBank/DDBJ whole genome shotgun (WGS) entry which is preliminary data.</text>
</comment>
<evidence type="ECO:0000256" key="4">
    <source>
        <dbReference type="ARBA" id="ARBA00022692"/>
    </source>
</evidence>
<dbReference type="Gene3D" id="1.10.3720.10">
    <property type="entry name" value="MetI-like"/>
    <property type="match status" value="1"/>
</dbReference>
<dbReference type="GO" id="GO:0055085">
    <property type="term" value="P:transmembrane transport"/>
    <property type="evidence" value="ECO:0007669"/>
    <property type="project" value="InterPro"/>
</dbReference>
<feature type="transmembrane region" description="Helical" evidence="7">
    <location>
        <begin position="27"/>
        <end position="48"/>
    </location>
</feature>
<dbReference type="PANTHER" id="PTHR32243:SF18">
    <property type="entry name" value="INNER MEMBRANE ABC TRANSPORTER PERMEASE PROTEIN YCJP"/>
    <property type="match status" value="1"/>
</dbReference>
<dbReference type="AlphaFoldDB" id="A0A939C773"/>
<keyword evidence="5 7" id="KW-1133">Transmembrane helix</keyword>
<comment type="similarity">
    <text evidence="7">Belongs to the binding-protein-dependent transport system permease family.</text>
</comment>
<keyword evidence="2 7" id="KW-0813">Transport</keyword>
<protein>
    <submittedName>
        <fullName evidence="9">Carbohydrate ABC transporter permease</fullName>
    </submittedName>
</protein>
<proteinExistence type="inferred from homology"/>
<dbReference type="PROSITE" id="PS50928">
    <property type="entry name" value="ABC_TM1"/>
    <property type="match status" value="1"/>
</dbReference>
<reference evidence="9" key="1">
    <citation type="submission" date="2021-01" db="EMBL/GenBank/DDBJ databases">
        <title>KCTC 19127 draft genome.</title>
        <authorList>
            <person name="An D."/>
        </authorList>
    </citation>
    <scope>NUCLEOTIDE SEQUENCE</scope>
    <source>
        <strain evidence="9">KCTC 19127</strain>
    </source>
</reference>
<feature type="transmembrane region" description="Helical" evidence="7">
    <location>
        <begin position="200"/>
        <end position="221"/>
    </location>
</feature>
<feature type="transmembrane region" description="Helical" evidence="7">
    <location>
        <begin position="152"/>
        <end position="171"/>
    </location>
</feature>
<dbReference type="CDD" id="cd06261">
    <property type="entry name" value="TM_PBP2"/>
    <property type="match status" value="1"/>
</dbReference>
<evidence type="ECO:0000313" key="9">
    <source>
        <dbReference type="EMBL" id="MBM9477872.1"/>
    </source>
</evidence>
<accession>A0A939C773</accession>
<dbReference type="Pfam" id="PF00528">
    <property type="entry name" value="BPD_transp_1"/>
    <property type="match status" value="1"/>
</dbReference>
<evidence type="ECO:0000259" key="8">
    <source>
        <dbReference type="PROSITE" id="PS50928"/>
    </source>
</evidence>
<dbReference type="PANTHER" id="PTHR32243">
    <property type="entry name" value="MALTOSE TRANSPORT SYSTEM PERMEASE-RELATED"/>
    <property type="match status" value="1"/>
</dbReference>
<keyword evidence="6 7" id="KW-0472">Membrane</keyword>
<feature type="transmembrane region" description="Helical" evidence="7">
    <location>
        <begin position="88"/>
        <end position="112"/>
    </location>
</feature>
<dbReference type="InterPro" id="IPR000515">
    <property type="entry name" value="MetI-like"/>
</dbReference>